<accession>A0A1B7THF3</accession>
<dbReference type="InterPro" id="IPR005123">
    <property type="entry name" value="Oxoglu/Fe-dep_dioxygenase_dom"/>
</dbReference>
<dbReference type="Gene3D" id="2.60.120.620">
    <property type="entry name" value="q2cbj1_9rhob like domain"/>
    <property type="match status" value="1"/>
</dbReference>
<evidence type="ECO:0000256" key="10">
    <source>
        <dbReference type="ARBA" id="ARBA00047444"/>
    </source>
</evidence>
<comment type="caution">
    <text evidence="15">The sequence shown here is derived from an EMBL/GenBank/DDBJ whole genome shotgun (WGS) entry which is preliminary data.</text>
</comment>
<evidence type="ECO:0000313" key="16">
    <source>
        <dbReference type="Proteomes" id="UP000092321"/>
    </source>
</evidence>
<dbReference type="GO" id="GO:0010604">
    <property type="term" value="P:positive regulation of macromolecule metabolic process"/>
    <property type="evidence" value="ECO:0007669"/>
    <property type="project" value="UniProtKB-ARBA"/>
</dbReference>
<dbReference type="Proteomes" id="UP000092321">
    <property type="component" value="Unassembled WGS sequence"/>
</dbReference>
<dbReference type="OrthoDB" id="430522at2759"/>
<dbReference type="AlphaFoldDB" id="A0A1B7THF3"/>
<evidence type="ECO:0000256" key="2">
    <source>
        <dbReference type="ARBA" id="ARBA00004123"/>
    </source>
</evidence>
<dbReference type="SMART" id="SM00702">
    <property type="entry name" value="P4Hc"/>
    <property type="match status" value="1"/>
</dbReference>
<evidence type="ECO:0000256" key="4">
    <source>
        <dbReference type="ARBA" id="ARBA00022723"/>
    </source>
</evidence>
<evidence type="ECO:0000259" key="14">
    <source>
        <dbReference type="PROSITE" id="PS51471"/>
    </source>
</evidence>
<comment type="cofactor">
    <cofactor evidence="1">
        <name>L-ascorbate</name>
        <dbReference type="ChEBI" id="CHEBI:38290"/>
    </cofactor>
</comment>
<dbReference type="PANTHER" id="PTHR12117:SF0">
    <property type="entry name" value="PROLYL 3-HYDROXYLASE OGFOD1"/>
    <property type="match status" value="1"/>
</dbReference>
<keyword evidence="16" id="KW-1185">Reference proteome</keyword>
<evidence type="ECO:0000256" key="5">
    <source>
        <dbReference type="ARBA" id="ARBA00022896"/>
    </source>
</evidence>
<dbReference type="FunFam" id="2.60.120.620:FF:000014">
    <property type="entry name" value="Prolyl 3,4-dihydroxylase TPA1"/>
    <property type="match status" value="1"/>
</dbReference>
<evidence type="ECO:0000256" key="11">
    <source>
        <dbReference type="ARBA" id="ARBA00051966"/>
    </source>
</evidence>
<dbReference type="GO" id="GO:0009896">
    <property type="term" value="P:positive regulation of catabolic process"/>
    <property type="evidence" value="ECO:0007669"/>
    <property type="project" value="UniProtKB-ARBA"/>
</dbReference>
<evidence type="ECO:0000256" key="8">
    <source>
        <dbReference type="ARBA" id="ARBA00023004"/>
    </source>
</evidence>
<comment type="similarity">
    <text evidence="3">Belongs to the TPA1 family.</text>
</comment>
<keyword evidence="6" id="KW-0223">Dioxygenase</keyword>
<protein>
    <recommendedName>
        <fullName evidence="12">uS12 prolyl 3,4-dihydroxylase</fullName>
    </recommendedName>
</protein>
<dbReference type="InterPro" id="IPR019601">
    <property type="entry name" value="Oxoglutarate/Fe-dep_Oase_C"/>
</dbReference>
<dbReference type="InterPro" id="IPR043044">
    <property type="entry name" value="TPA1/Ofd1_C"/>
</dbReference>
<reference evidence="16" key="1">
    <citation type="journal article" date="2016" name="Proc. Natl. Acad. Sci. U.S.A.">
        <title>Comparative genomics of biotechnologically important yeasts.</title>
        <authorList>
            <person name="Riley R."/>
            <person name="Haridas S."/>
            <person name="Wolfe K.H."/>
            <person name="Lopes M.R."/>
            <person name="Hittinger C.T."/>
            <person name="Goeker M."/>
            <person name="Salamov A.A."/>
            <person name="Wisecaver J.H."/>
            <person name="Long T.M."/>
            <person name="Calvey C.H."/>
            <person name="Aerts A.L."/>
            <person name="Barry K.W."/>
            <person name="Choi C."/>
            <person name="Clum A."/>
            <person name="Coughlan A.Y."/>
            <person name="Deshpande S."/>
            <person name="Douglass A.P."/>
            <person name="Hanson S.J."/>
            <person name="Klenk H.-P."/>
            <person name="LaButti K.M."/>
            <person name="Lapidus A."/>
            <person name="Lindquist E.A."/>
            <person name="Lipzen A.M."/>
            <person name="Meier-Kolthoff J.P."/>
            <person name="Ohm R.A."/>
            <person name="Otillar R.P."/>
            <person name="Pangilinan J.L."/>
            <person name="Peng Y."/>
            <person name="Rokas A."/>
            <person name="Rosa C.A."/>
            <person name="Scheuner C."/>
            <person name="Sibirny A.A."/>
            <person name="Slot J.C."/>
            <person name="Stielow J.B."/>
            <person name="Sun H."/>
            <person name="Kurtzman C.P."/>
            <person name="Blackwell M."/>
            <person name="Grigoriev I.V."/>
            <person name="Jeffries T.W."/>
        </authorList>
    </citation>
    <scope>NUCLEOTIDE SEQUENCE [LARGE SCALE GENOMIC DNA]</scope>
    <source>
        <strain evidence="16">NRRL Y-1626</strain>
    </source>
</reference>
<evidence type="ECO:0000256" key="3">
    <source>
        <dbReference type="ARBA" id="ARBA00007443"/>
    </source>
</evidence>
<keyword evidence="9" id="KW-0539">Nucleus</keyword>
<feature type="domain" description="Fe2OG dioxygenase" evidence="14">
    <location>
        <begin position="148"/>
        <end position="254"/>
    </location>
</feature>
<evidence type="ECO:0000256" key="12">
    <source>
        <dbReference type="ARBA" id="ARBA00081607"/>
    </source>
</evidence>
<dbReference type="InterPro" id="IPR051842">
    <property type="entry name" value="uS12_prolyl_hydroxylase"/>
</dbReference>
<dbReference type="GO" id="GO:0005634">
    <property type="term" value="C:nucleus"/>
    <property type="evidence" value="ECO:0007669"/>
    <property type="project" value="UniProtKB-SubCell"/>
</dbReference>
<comment type="subcellular location">
    <subcellularLocation>
        <location evidence="2">Nucleus</location>
    </subcellularLocation>
</comment>
<dbReference type="GO" id="GO:0031418">
    <property type="term" value="F:L-ascorbic acid binding"/>
    <property type="evidence" value="ECO:0007669"/>
    <property type="project" value="UniProtKB-KW"/>
</dbReference>
<name>A0A1B7THF3_9ASCO</name>
<comment type="catalytic activity">
    <reaction evidence="11">
        <text>[ribosomal protein uS12]-(3S)-3-hydroxy-L-proline + 2-oxoglutarate + O2 = [ribosomal protein uS12]-(3S)-3,4-dihydroxy-L-proline + succinate + CO2</text>
        <dbReference type="Rhea" id="RHEA:54160"/>
        <dbReference type="Rhea" id="RHEA-COMP:13817"/>
        <dbReference type="Rhea" id="RHEA-COMP:13818"/>
        <dbReference type="ChEBI" id="CHEBI:15379"/>
        <dbReference type="ChEBI" id="CHEBI:16526"/>
        <dbReference type="ChEBI" id="CHEBI:16810"/>
        <dbReference type="ChEBI" id="CHEBI:30031"/>
        <dbReference type="ChEBI" id="CHEBI:85428"/>
        <dbReference type="ChEBI" id="CHEBI:138052"/>
    </reaction>
</comment>
<evidence type="ECO:0000256" key="7">
    <source>
        <dbReference type="ARBA" id="ARBA00023002"/>
    </source>
</evidence>
<dbReference type="Pfam" id="PF10637">
    <property type="entry name" value="Ofd1_CTDD"/>
    <property type="match status" value="1"/>
</dbReference>
<evidence type="ECO:0000256" key="1">
    <source>
        <dbReference type="ARBA" id="ARBA00001961"/>
    </source>
</evidence>
<organism evidence="15 16">
    <name type="scientific">Hanseniaspora valbyensis NRRL Y-1626</name>
    <dbReference type="NCBI Taxonomy" id="766949"/>
    <lineage>
        <taxon>Eukaryota</taxon>
        <taxon>Fungi</taxon>
        <taxon>Dikarya</taxon>
        <taxon>Ascomycota</taxon>
        <taxon>Saccharomycotina</taxon>
        <taxon>Saccharomycetes</taxon>
        <taxon>Saccharomycodales</taxon>
        <taxon>Saccharomycodaceae</taxon>
        <taxon>Hanseniaspora</taxon>
    </lineage>
</organism>
<keyword evidence="8" id="KW-0408">Iron</keyword>
<dbReference type="GO" id="GO:0006449">
    <property type="term" value="P:regulation of translational termination"/>
    <property type="evidence" value="ECO:0007669"/>
    <property type="project" value="TreeGrafter"/>
</dbReference>
<evidence type="ECO:0000256" key="9">
    <source>
        <dbReference type="ARBA" id="ARBA00023242"/>
    </source>
</evidence>
<dbReference type="PROSITE" id="PS51471">
    <property type="entry name" value="FE2OG_OXY"/>
    <property type="match status" value="1"/>
</dbReference>
<evidence type="ECO:0000256" key="6">
    <source>
        <dbReference type="ARBA" id="ARBA00022964"/>
    </source>
</evidence>
<dbReference type="InterPro" id="IPR006620">
    <property type="entry name" value="Pro_4_hyd_alph"/>
</dbReference>
<dbReference type="GO" id="GO:0031543">
    <property type="term" value="F:peptidyl-proline dioxygenase activity"/>
    <property type="evidence" value="ECO:0007669"/>
    <property type="project" value="UniProtKB-ARBA"/>
</dbReference>
<dbReference type="PANTHER" id="PTHR12117">
    <property type="entry name" value="HISTONE ACETYLTRANSFERASE COMPLEX"/>
    <property type="match status" value="1"/>
</dbReference>
<gene>
    <name evidence="15" type="ORF">HANVADRAFT_51877</name>
</gene>
<dbReference type="InterPro" id="IPR039558">
    <property type="entry name" value="TPA1/OFD1_N"/>
</dbReference>
<dbReference type="GO" id="GO:0005737">
    <property type="term" value="C:cytoplasm"/>
    <property type="evidence" value="ECO:0007669"/>
    <property type="project" value="TreeGrafter"/>
</dbReference>
<dbReference type="GO" id="GO:0005506">
    <property type="term" value="F:iron ion binding"/>
    <property type="evidence" value="ECO:0007669"/>
    <property type="project" value="InterPro"/>
</dbReference>
<sequence>MSDSNKKRSLPSDSLDSKQIKKKEDLLQENYVLDNINKDIFDYAFVQDKQKEIEESTPYKWGYLKDIFNPNLLNSIRKEIESNIRFTEKETDIYRVNQSGDLANLSKLSDEQIIEKLPNLYILQNIIYSKFWRDYICRILKCGPLSGIKTDLSVNTYDKGCHLLIHDDVISSRRVSFILYLPEQSLDWKISFGGNLKLYDSFVKNIPMSDADKSFIPQFNSMAFFEVQPGYSFHEVEEVKVDKHRISIQGWYHIPQRGEQGFVEGEEEAWMKQNNSTLKQLKMGGDAANLQNFEFPSYTNKDEVEKNVSSSFSSEFTKTELKELATYINPKYLPENFEQLQTQYEKDGEKLIIKNFLVENVAKFLKKDIRNYEINVDAPKSYSEIEHPWKCAWPTSKWRFLYIDGKPEFKITKGKSIKELTSLEKSLKTDWNVLLKDYEKSMEEYGGDDDKDDAYITDDEFENESNILSVLKLSQFLNGKTFKKYLAKLTSLNFRKEKILVRRFRPGYDYTLATTGTESLDFNLGLTPTSDWQFKMGGYQIYMKNDEADDEDDDAVYKRSSSNSNQEEEEDDNDSVLLNEVPEFNKLVIIKRAKMDLEFVKYLSASCHGSRWDVQGTFDI</sequence>
<comment type="catalytic activity">
    <reaction evidence="10">
        <text>[ribosomal protein uS12]-L-proline + 2-oxoglutarate + O2 = [ribosomal protein uS12]-(3S)-3-hydroxy-L-proline + succinate + CO2</text>
        <dbReference type="Rhea" id="RHEA:54156"/>
        <dbReference type="Rhea" id="RHEA-COMP:13816"/>
        <dbReference type="Rhea" id="RHEA-COMP:13818"/>
        <dbReference type="ChEBI" id="CHEBI:15379"/>
        <dbReference type="ChEBI" id="CHEBI:16526"/>
        <dbReference type="ChEBI" id="CHEBI:16810"/>
        <dbReference type="ChEBI" id="CHEBI:30031"/>
        <dbReference type="ChEBI" id="CHEBI:50342"/>
        <dbReference type="ChEBI" id="CHEBI:85428"/>
    </reaction>
</comment>
<evidence type="ECO:0000256" key="13">
    <source>
        <dbReference type="SAM" id="MobiDB-lite"/>
    </source>
</evidence>
<dbReference type="Gene3D" id="3.60.130.20">
    <property type="entry name" value="Oxoglutarate/iron-dependent oxygenase, C-terminal degradation domain"/>
    <property type="match status" value="1"/>
</dbReference>
<keyword evidence="7" id="KW-0560">Oxidoreductase</keyword>
<proteinExistence type="inferred from homology"/>
<feature type="region of interest" description="Disordered" evidence="13">
    <location>
        <begin position="549"/>
        <end position="576"/>
    </location>
</feature>
<keyword evidence="4" id="KW-0479">Metal-binding</keyword>
<dbReference type="Pfam" id="PF13661">
    <property type="entry name" value="2OG-FeII_Oxy_4"/>
    <property type="match status" value="1"/>
</dbReference>
<dbReference type="EMBL" id="LXPE01000005">
    <property type="protein sequence ID" value="OBA28170.1"/>
    <property type="molecule type" value="Genomic_DNA"/>
</dbReference>
<evidence type="ECO:0000313" key="15">
    <source>
        <dbReference type="EMBL" id="OBA28170.1"/>
    </source>
</evidence>
<keyword evidence="5" id="KW-0847">Vitamin C</keyword>